<keyword evidence="9" id="KW-0411">Iron-sulfur</keyword>
<dbReference type="InterPro" id="IPR036922">
    <property type="entry name" value="Rieske_2Fe-2S_sf"/>
</dbReference>
<dbReference type="EMBL" id="KE504123">
    <property type="protein sequence ID" value="EPT05684.1"/>
    <property type="molecule type" value="Genomic_DNA"/>
</dbReference>
<dbReference type="Gene3D" id="3.50.50.60">
    <property type="entry name" value="FAD/NAD(P)-binding domain"/>
    <property type="match status" value="2"/>
</dbReference>
<keyword evidence="4" id="KW-0001">2Fe-2S</keyword>
<evidence type="ECO:0000256" key="6">
    <source>
        <dbReference type="ARBA" id="ARBA00022827"/>
    </source>
</evidence>
<dbReference type="PANTHER" id="PTHR43557:SF2">
    <property type="entry name" value="RIESKE DOMAIN-CONTAINING PROTEIN-RELATED"/>
    <property type="match status" value="1"/>
</dbReference>
<dbReference type="OrthoDB" id="6029at2759"/>
<keyword evidence="8" id="KW-0408">Iron</keyword>
<evidence type="ECO:0000259" key="10">
    <source>
        <dbReference type="PROSITE" id="PS51296"/>
    </source>
</evidence>
<feature type="domain" description="Rieske" evidence="10">
    <location>
        <begin position="6"/>
        <end position="103"/>
    </location>
</feature>
<dbReference type="SUPFAM" id="SSF51905">
    <property type="entry name" value="FAD/NAD(P)-binding domain"/>
    <property type="match status" value="2"/>
</dbReference>
<dbReference type="HOGENOM" id="CLU_003291_4_2_1"/>
<keyword evidence="12" id="KW-1185">Reference proteome</keyword>
<evidence type="ECO:0000256" key="9">
    <source>
        <dbReference type="ARBA" id="ARBA00023014"/>
    </source>
</evidence>
<dbReference type="InterPro" id="IPR023753">
    <property type="entry name" value="FAD/NAD-binding_dom"/>
</dbReference>
<evidence type="ECO:0000256" key="7">
    <source>
        <dbReference type="ARBA" id="ARBA00023002"/>
    </source>
</evidence>
<dbReference type="Pfam" id="PF00355">
    <property type="entry name" value="Rieske"/>
    <property type="match status" value="1"/>
</dbReference>
<evidence type="ECO:0000313" key="11">
    <source>
        <dbReference type="EMBL" id="EPT05684.1"/>
    </source>
</evidence>
<evidence type="ECO:0000313" key="12">
    <source>
        <dbReference type="Proteomes" id="UP000015241"/>
    </source>
</evidence>
<dbReference type="eggNOG" id="KOG1336">
    <property type="taxonomic scope" value="Eukaryota"/>
</dbReference>
<dbReference type="Proteomes" id="UP000015241">
    <property type="component" value="Unassembled WGS sequence"/>
</dbReference>
<keyword evidence="5" id="KW-0479">Metal-binding</keyword>
<keyword evidence="7" id="KW-0560">Oxidoreductase</keyword>
<dbReference type="GO" id="GO:0005737">
    <property type="term" value="C:cytoplasm"/>
    <property type="evidence" value="ECO:0007669"/>
    <property type="project" value="TreeGrafter"/>
</dbReference>
<dbReference type="AlphaFoldDB" id="S8ES04"/>
<dbReference type="InterPro" id="IPR050446">
    <property type="entry name" value="FAD-oxidoreductase/Apoptosis"/>
</dbReference>
<proteinExistence type="inferred from homology"/>
<dbReference type="SUPFAM" id="SSF55424">
    <property type="entry name" value="FAD/NAD-linked reductases, dimerisation (C-terminal) domain"/>
    <property type="match status" value="1"/>
</dbReference>
<dbReference type="GO" id="GO:0016651">
    <property type="term" value="F:oxidoreductase activity, acting on NAD(P)H"/>
    <property type="evidence" value="ECO:0007669"/>
    <property type="project" value="TreeGrafter"/>
</dbReference>
<evidence type="ECO:0000256" key="8">
    <source>
        <dbReference type="ARBA" id="ARBA00023004"/>
    </source>
</evidence>
<dbReference type="InterPro" id="IPR016156">
    <property type="entry name" value="FAD/NAD-linked_Rdtase_dimer_sf"/>
</dbReference>
<dbReference type="Pfam" id="PF14759">
    <property type="entry name" value="Reductase_C"/>
    <property type="match status" value="1"/>
</dbReference>
<dbReference type="InterPro" id="IPR017941">
    <property type="entry name" value="Rieske_2Fe-2S"/>
</dbReference>
<dbReference type="CDD" id="cd03478">
    <property type="entry name" value="Rieske_AIFL_N"/>
    <property type="match status" value="1"/>
</dbReference>
<organism evidence="11 12">
    <name type="scientific">Fomitopsis schrenkii</name>
    <name type="common">Brown rot fungus</name>
    <dbReference type="NCBI Taxonomy" id="2126942"/>
    <lineage>
        <taxon>Eukaryota</taxon>
        <taxon>Fungi</taxon>
        <taxon>Dikarya</taxon>
        <taxon>Basidiomycota</taxon>
        <taxon>Agaricomycotina</taxon>
        <taxon>Agaricomycetes</taxon>
        <taxon>Polyporales</taxon>
        <taxon>Fomitopsis</taxon>
    </lineage>
</organism>
<evidence type="ECO:0000256" key="1">
    <source>
        <dbReference type="ARBA" id="ARBA00001974"/>
    </source>
</evidence>
<dbReference type="FunCoup" id="S8ES04">
    <property type="interactions" value="314"/>
</dbReference>
<gene>
    <name evidence="11" type="ORF">FOMPIDRAFT_1110795</name>
</gene>
<evidence type="ECO:0000256" key="3">
    <source>
        <dbReference type="ARBA" id="ARBA00022630"/>
    </source>
</evidence>
<evidence type="ECO:0000256" key="2">
    <source>
        <dbReference type="ARBA" id="ARBA00006442"/>
    </source>
</evidence>
<dbReference type="GO" id="GO:0051537">
    <property type="term" value="F:2 iron, 2 sulfur cluster binding"/>
    <property type="evidence" value="ECO:0007669"/>
    <property type="project" value="UniProtKB-KW"/>
</dbReference>
<keyword evidence="6" id="KW-0274">FAD</keyword>
<dbReference type="SUPFAM" id="SSF50022">
    <property type="entry name" value="ISP domain"/>
    <property type="match status" value="1"/>
</dbReference>
<evidence type="ECO:0000256" key="4">
    <source>
        <dbReference type="ARBA" id="ARBA00022714"/>
    </source>
</evidence>
<accession>S8ES04</accession>
<dbReference type="PRINTS" id="PR00411">
    <property type="entry name" value="PNDRDTASEI"/>
</dbReference>
<sequence>MSAQTIAVLNESELKDGELKQVDFEGEGKVLLSRLGDKIHATSAFCTHYGAPLAKGVLTADGRVVCPWHGACFNVSTGDIEDAPAPMAIHSFKAHVADGKIHVTANPTDTLKNNMSRQPKLPVTGASSGKGVLIVGGGGGTFHVIESLREHGFNAPIIVLSKEHHSPIDRTKLSKALITDPAKIEWRSPADLKTKYGVDLRTGVQVESVDAPAKNVRLTDGTTVPYETLVLATGGLPRRLPIEGANLNNVYTMRDIGDAKKIDAACQEGKRLVVIGSSFISMEIVAAVSSRKLASIDVVGHASVPFESILGKEVGRGLMKFHESKGTHFHMNAQASKIIASSADPSKAEAVVFKSSAGEHTLPTDAVIMGVGVAPATDFLKGGQSKGFENALDKSGGVLVDEYLRVKGLEGVYAIGDIAMYPQPGTGELRRIEHWNVAGNHGRAVGKTISEGKGQPFVKTPYFWSAQGQQLRYCGLGSGFDDVIILGNPDEMKFIAYYVKGDKVVAVASMQKDPVVSKASELLRLNLMPSPAELRAGKDILSVDIQTVSSKARVVN</sequence>
<reference evidence="11 12" key="1">
    <citation type="journal article" date="2012" name="Science">
        <title>The Paleozoic origin of enzymatic lignin decomposition reconstructed from 31 fungal genomes.</title>
        <authorList>
            <person name="Floudas D."/>
            <person name="Binder M."/>
            <person name="Riley R."/>
            <person name="Barry K."/>
            <person name="Blanchette R.A."/>
            <person name="Henrissat B."/>
            <person name="Martinez A.T."/>
            <person name="Otillar R."/>
            <person name="Spatafora J.W."/>
            <person name="Yadav J.S."/>
            <person name="Aerts A."/>
            <person name="Benoit I."/>
            <person name="Boyd A."/>
            <person name="Carlson A."/>
            <person name="Copeland A."/>
            <person name="Coutinho P.M."/>
            <person name="de Vries R.P."/>
            <person name="Ferreira P."/>
            <person name="Findley K."/>
            <person name="Foster B."/>
            <person name="Gaskell J."/>
            <person name="Glotzer D."/>
            <person name="Gorecki P."/>
            <person name="Heitman J."/>
            <person name="Hesse C."/>
            <person name="Hori C."/>
            <person name="Igarashi K."/>
            <person name="Jurgens J.A."/>
            <person name="Kallen N."/>
            <person name="Kersten P."/>
            <person name="Kohler A."/>
            <person name="Kuees U."/>
            <person name="Kumar T.K.A."/>
            <person name="Kuo A."/>
            <person name="LaButti K."/>
            <person name="Larrondo L.F."/>
            <person name="Lindquist E."/>
            <person name="Ling A."/>
            <person name="Lombard V."/>
            <person name="Lucas S."/>
            <person name="Lundell T."/>
            <person name="Martin R."/>
            <person name="McLaughlin D.J."/>
            <person name="Morgenstern I."/>
            <person name="Morin E."/>
            <person name="Murat C."/>
            <person name="Nagy L.G."/>
            <person name="Nolan M."/>
            <person name="Ohm R.A."/>
            <person name="Patyshakuliyeva A."/>
            <person name="Rokas A."/>
            <person name="Ruiz-Duenas F.J."/>
            <person name="Sabat G."/>
            <person name="Salamov A."/>
            <person name="Samejima M."/>
            <person name="Schmutz J."/>
            <person name="Slot J.C."/>
            <person name="St John F."/>
            <person name="Stenlid J."/>
            <person name="Sun H."/>
            <person name="Sun S."/>
            <person name="Syed K."/>
            <person name="Tsang A."/>
            <person name="Wiebenga A."/>
            <person name="Young D."/>
            <person name="Pisabarro A."/>
            <person name="Eastwood D.C."/>
            <person name="Martin F."/>
            <person name="Cullen D."/>
            <person name="Grigoriev I.V."/>
            <person name="Hibbett D.S."/>
        </authorList>
    </citation>
    <scope>NUCLEOTIDE SEQUENCE</scope>
    <source>
        <strain evidence="12">FP-58527</strain>
    </source>
</reference>
<dbReference type="InterPro" id="IPR028202">
    <property type="entry name" value="Reductase_C"/>
</dbReference>
<comment type="cofactor">
    <cofactor evidence="1">
        <name>FAD</name>
        <dbReference type="ChEBI" id="CHEBI:57692"/>
    </cofactor>
</comment>
<evidence type="ECO:0000256" key="5">
    <source>
        <dbReference type="ARBA" id="ARBA00022723"/>
    </source>
</evidence>
<dbReference type="Gene3D" id="2.102.10.10">
    <property type="entry name" value="Rieske [2Fe-2S] iron-sulphur domain"/>
    <property type="match status" value="1"/>
</dbReference>
<comment type="similarity">
    <text evidence="2">Belongs to the FAD-dependent oxidoreductase family.</text>
</comment>
<dbReference type="PRINTS" id="PR00368">
    <property type="entry name" value="FADPNR"/>
</dbReference>
<dbReference type="InParanoid" id="S8ES04"/>
<protein>
    <recommendedName>
        <fullName evidence="10">Rieske domain-containing protein</fullName>
    </recommendedName>
</protein>
<keyword evidence="3" id="KW-0285">Flavoprotein</keyword>
<dbReference type="Pfam" id="PF07992">
    <property type="entry name" value="Pyr_redox_2"/>
    <property type="match status" value="1"/>
</dbReference>
<dbReference type="PROSITE" id="PS51296">
    <property type="entry name" value="RIESKE"/>
    <property type="match status" value="1"/>
</dbReference>
<dbReference type="GO" id="GO:0046872">
    <property type="term" value="F:metal ion binding"/>
    <property type="evidence" value="ECO:0007669"/>
    <property type="project" value="UniProtKB-KW"/>
</dbReference>
<dbReference type="Gene3D" id="3.30.390.30">
    <property type="match status" value="1"/>
</dbReference>
<name>S8ES04_FOMSC</name>
<dbReference type="PANTHER" id="PTHR43557">
    <property type="entry name" value="APOPTOSIS-INDUCING FACTOR 1"/>
    <property type="match status" value="1"/>
</dbReference>
<dbReference type="STRING" id="743788.S8ES04"/>
<dbReference type="InterPro" id="IPR036188">
    <property type="entry name" value="FAD/NAD-bd_sf"/>
</dbReference>